<dbReference type="GO" id="GO:0005576">
    <property type="term" value="C:extracellular region"/>
    <property type="evidence" value="ECO:0007669"/>
    <property type="project" value="UniProtKB-SubCell"/>
</dbReference>
<evidence type="ECO:0000256" key="5">
    <source>
        <dbReference type="SAM" id="MobiDB-lite"/>
    </source>
</evidence>
<comment type="caution">
    <text evidence="7">The sequence shown here is derived from an EMBL/GenBank/DDBJ whole genome shotgun (WGS) entry which is preliminary data.</text>
</comment>
<dbReference type="InterPro" id="IPR045379">
    <property type="entry name" value="Crinkler_N"/>
</dbReference>
<dbReference type="OrthoDB" id="2414517at2759"/>
<feature type="domain" description="Crinkler effector protein N-terminal" evidence="6">
    <location>
        <begin position="12"/>
        <end position="112"/>
    </location>
</feature>
<evidence type="ECO:0000256" key="3">
    <source>
        <dbReference type="ARBA" id="ARBA00022525"/>
    </source>
</evidence>
<comment type="subcellular location">
    <subcellularLocation>
        <location evidence="1">Host cell</location>
    </subcellularLocation>
    <subcellularLocation>
        <location evidence="2">Secreted</location>
    </subcellularLocation>
</comment>
<evidence type="ECO:0000256" key="1">
    <source>
        <dbReference type="ARBA" id="ARBA00004340"/>
    </source>
</evidence>
<dbReference type="Proteomes" id="UP000605846">
    <property type="component" value="Unassembled WGS sequence"/>
</dbReference>
<evidence type="ECO:0000259" key="6">
    <source>
        <dbReference type="Pfam" id="PF20147"/>
    </source>
</evidence>
<protein>
    <recommendedName>
        <fullName evidence="6">Crinkler effector protein N-terminal domain-containing protein</fullName>
    </recommendedName>
</protein>
<keyword evidence="3" id="KW-0964">Secreted</keyword>
<accession>A0A8H7EV10</accession>
<organism evidence="7 8">
    <name type="scientific">Apophysomyces ossiformis</name>
    <dbReference type="NCBI Taxonomy" id="679940"/>
    <lineage>
        <taxon>Eukaryota</taxon>
        <taxon>Fungi</taxon>
        <taxon>Fungi incertae sedis</taxon>
        <taxon>Mucoromycota</taxon>
        <taxon>Mucoromycotina</taxon>
        <taxon>Mucoromycetes</taxon>
        <taxon>Mucorales</taxon>
        <taxon>Mucorineae</taxon>
        <taxon>Mucoraceae</taxon>
        <taxon>Apophysomyces</taxon>
    </lineage>
</organism>
<proteinExistence type="predicted"/>
<dbReference type="GO" id="GO:0043657">
    <property type="term" value="C:host cell"/>
    <property type="evidence" value="ECO:0007669"/>
    <property type="project" value="UniProtKB-SubCell"/>
</dbReference>
<feature type="region of interest" description="Disordered" evidence="5">
    <location>
        <begin position="352"/>
        <end position="372"/>
    </location>
</feature>
<reference evidence="7" key="1">
    <citation type="submission" date="2020-01" db="EMBL/GenBank/DDBJ databases">
        <title>Genome Sequencing of Three Apophysomyces-Like Fungal Strains Confirms a Novel Fungal Genus in the Mucoromycota with divergent Burkholderia-like Endosymbiotic Bacteria.</title>
        <authorList>
            <person name="Stajich J.E."/>
            <person name="Macias A.M."/>
            <person name="Carter-House D."/>
            <person name="Lovett B."/>
            <person name="Kasson L.R."/>
            <person name="Berry K."/>
            <person name="Grigoriev I."/>
            <person name="Chang Y."/>
            <person name="Spatafora J."/>
            <person name="Kasson M.T."/>
        </authorList>
    </citation>
    <scope>NUCLEOTIDE SEQUENCE</scope>
    <source>
        <strain evidence="7">NRRL A-21654</strain>
    </source>
</reference>
<name>A0A8H7EV10_9FUNG</name>
<evidence type="ECO:0000256" key="2">
    <source>
        <dbReference type="ARBA" id="ARBA00004613"/>
    </source>
</evidence>
<evidence type="ECO:0000256" key="4">
    <source>
        <dbReference type="SAM" id="Coils"/>
    </source>
</evidence>
<dbReference type="EMBL" id="JABAYA010000019">
    <property type="protein sequence ID" value="KAF7730081.1"/>
    <property type="molecule type" value="Genomic_DNA"/>
</dbReference>
<keyword evidence="8" id="KW-1185">Reference proteome</keyword>
<sequence length="455" mass="52360">MSHSSLTDIPFNLFCLVEGESMQRAFSVKVSSADTVHDLKDAIKAEKSPEFDDIDANKLTLWLVEIPITNANRHDKVLFDNITTKEELLPDDELSDTFDRKPPKKTVHIMVQIPVESRQGSDQRVAELRQRIQQLQEVIDNSDATCTDSLTQHTTAFDIIVKPDREVSFSWTKDINTITLDKFRKRIFTEYPQFDDDDYLEIYFYTNAQCPIQLTDDKYGITDAARPSIGNFIPFDGIQSDPLQTPLHLTNLQELIQEVRTRRLGLNMNDSTEATQSIFVASFLLKVTTIFHEELYLAAEKYLSGRLGIGPVDYSVHSRQTNDYVLGVTEVKKENFNQGVAQNVVQLESALTQRKRKRTRDDDDGGENETCPVKTYGIVTESKEWIFIECTMDEDESVSYRLSRLPGIIDYTVEGWEFRATDIFRKLVWLITRMKNEIPARNKYDKKASFAIYQQ</sequence>
<gene>
    <name evidence="7" type="ORF">EC973_003027</name>
</gene>
<dbReference type="AlphaFoldDB" id="A0A8H7EV10"/>
<evidence type="ECO:0000313" key="8">
    <source>
        <dbReference type="Proteomes" id="UP000605846"/>
    </source>
</evidence>
<evidence type="ECO:0000313" key="7">
    <source>
        <dbReference type="EMBL" id="KAF7730081.1"/>
    </source>
</evidence>
<feature type="coiled-coil region" evidence="4">
    <location>
        <begin position="118"/>
        <end position="145"/>
    </location>
</feature>
<keyword evidence="4" id="KW-0175">Coiled coil</keyword>
<dbReference type="Pfam" id="PF20147">
    <property type="entry name" value="Crinkler"/>
    <property type="match status" value="1"/>
</dbReference>